<dbReference type="PANTHER" id="PTHR13250">
    <property type="entry name" value="TF-1 CELL APOPTOSIS RELATED PROTEIN-15"/>
    <property type="match status" value="1"/>
</dbReference>
<keyword evidence="5" id="KW-0963">Cytoplasm</keyword>
<dbReference type="Gene3D" id="1.20.120.1950">
    <property type="match status" value="1"/>
</dbReference>
<feature type="domain" description="Programmed cell death protein 10 dimerisation" evidence="7">
    <location>
        <begin position="24"/>
        <end position="70"/>
    </location>
</feature>
<comment type="caution">
    <text evidence="8">The sequence shown here is derived from an EMBL/GenBank/DDBJ whole genome shotgun (WGS) entry which is preliminary data.</text>
</comment>
<comment type="similarity">
    <text evidence="3">Belongs to the PDCD10 family.</text>
</comment>
<gene>
    <name evidence="8" type="ORF">MN116_003468</name>
</gene>
<keyword evidence="4" id="KW-1003">Cell membrane</keyword>
<name>A0AAE1ZI02_SCHME</name>
<keyword evidence="6" id="KW-0472">Membrane</keyword>
<dbReference type="GO" id="GO:0019901">
    <property type="term" value="F:protein kinase binding"/>
    <property type="evidence" value="ECO:0007669"/>
    <property type="project" value="TreeGrafter"/>
</dbReference>
<dbReference type="GO" id="GO:0090443">
    <property type="term" value="C:FAR/SIN/STRIPAK complex"/>
    <property type="evidence" value="ECO:0007669"/>
    <property type="project" value="TreeGrafter"/>
</dbReference>
<dbReference type="InterPro" id="IPR048288">
    <property type="entry name" value="PDCD10_N"/>
</dbReference>
<evidence type="ECO:0000256" key="5">
    <source>
        <dbReference type="ARBA" id="ARBA00022490"/>
    </source>
</evidence>
<reference evidence="8" key="2">
    <citation type="journal article" date="2023" name="Infect Dis Poverty">
        <title>Chromosome-scale genome of the human blood fluke Schistosoma mekongi and its implications for public health.</title>
        <authorList>
            <person name="Zhou M."/>
            <person name="Xu L."/>
            <person name="Xu D."/>
            <person name="Chen W."/>
            <person name="Khan J."/>
            <person name="Hu Y."/>
            <person name="Huang H."/>
            <person name="Wei H."/>
            <person name="Zhang Y."/>
            <person name="Chusongsang P."/>
            <person name="Tanasarnprasert K."/>
            <person name="Hu X."/>
            <person name="Limpanont Y."/>
            <person name="Lv Z."/>
        </authorList>
    </citation>
    <scope>NUCLEOTIDE SEQUENCE</scope>
    <source>
        <strain evidence="8">LV_2022a</strain>
    </source>
</reference>
<evidence type="ECO:0000256" key="4">
    <source>
        <dbReference type="ARBA" id="ARBA00022475"/>
    </source>
</evidence>
<sequence>MAGSKWPASVVPTSRVGNSSRAKQVIFEPTFAKMEKENYSLTQRLKEAFYKVEKRYPGFSKDFMVGLLRRLGVDSEIDVTEMCLRIAALQECDNPRTSRNPRVLELELTAKTLKTILSSIPDEITDRRAFIEVIKGIADAIKMLLAAVGAFYDALPPGTQKKCLEDQKRKFITCCREFSDTLKQYFRNNDQTVVFSSANLLVNQTNVILLVVHDVD</sequence>
<keyword evidence="9" id="KW-1185">Reference proteome</keyword>
<accession>A0AAE1ZI02</accession>
<dbReference type="InterPro" id="IPR009652">
    <property type="entry name" value="PDCD10"/>
</dbReference>
<dbReference type="GO" id="GO:0005737">
    <property type="term" value="C:cytoplasm"/>
    <property type="evidence" value="ECO:0007669"/>
    <property type="project" value="UniProtKB-SubCell"/>
</dbReference>
<evidence type="ECO:0000259" key="7">
    <source>
        <dbReference type="Pfam" id="PF20929"/>
    </source>
</evidence>
<dbReference type="EMBL" id="JALJAT010000002">
    <property type="protein sequence ID" value="KAK4474167.1"/>
    <property type="molecule type" value="Genomic_DNA"/>
</dbReference>
<evidence type="ECO:0000313" key="9">
    <source>
        <dbReference type="Proteomes" id="UP001292079"/>
    </source>
</evidence>
<evidence type="ECO:0000256" key="3">
    <source>
        <dbReference type="ARBA" id="ARBA00009181"/>
    </source>
</evidence>
<dbReference type="Pfam" id="PF20929">
    <property type="entry name" value="PDCD10_N"/>
    <property type="match status" value="1"/>
</dbReference>
<dbReference type="GO" id="GO:1903358">
    <property type="term" value="P:regulation of Golgi organization"/>
    <property type="evidence" value="ECO:0007669"/>
    <property type="project" value="TreeGrafter"/>
</dbReference>
<evidence type="ECO:0000256" key="1">
    <source>
        <dbReference type="ARBA" id="ARBA00004202"/>
    </source>
</evidence>
<protein>
    <recommendedName>
        <fullName evidence="7">Programmed cell death protein 10 dimerisation domain-containing protein</fullName>
    </recommendedName>
</protein>
<dbReference type="Pfam" id="PF06840">
    <property type="entry name" value="PDC10_C"/>
    <property type="match status" value="1"/>
</dbReference>
<comment type="subcellular location">
    <subcellularLocation>
        <location evidence="1">Cell membrane</location>
        <topology evidence="1">Peripheral membrane protein</topology>
    </subcellularLocation>
    <subcellularLocation>
        <location evidence="2">Cytoplasm</location>
    </subcellularLocation>
</comment>
<dbReference type="Proteomes" id="UP001292079">
    <property type="component" value="Unassembled WGS sequence"/>
</dbReference>
<dbReference type="AlphaFoldDB" id="A0AAE1ZI02"/>
<evidence type="ECO:0000256" key="2">
    <source>
        <dbReference type="ARBA" id="ARBA00004496"/>
    </source>
</evidence>
<dbReference type="InterPro" id="IPR053750">
    <property type="entry name" value="PDCD10_Homolog"/>
</dbReference>
<evidence type="ECO:0000313" key="8">
    <source>
        <dbReference type="EMBL" id="KAK4474167.1"/>
    </source>
</evidence>
<dbReference type="GO" id="GO:0005886">
    <property type="term" value="C:plasma membrane"/>
    <property type="evidence" value="ECO:0007669"/>
    <property type="project" value="UniProtKB-SubCell"/>
</dbReference>
<evidence type="ECO:0000256" key="6">
    <source>
        <dbReference type="ARBA" id="ARBA00023136"/>
    </source>
</evidence>
<reference evidence="8" key="1">
    <citation type="submission" date="2022-04" db="EMBL/GenBank/DDBJ databases">
        <authorList>
            <person name="Xu L."/>
            <person name="Lv Z."/>
        </authorList>
    </citation>
    <scope>NUCLEOTIDE SEQUENCE</scope>
    <source>
        <strain evidence="8">LV_2022a</strain>
    </source>
</reference>
<organism evidence="8 9">
    <name type="scientific">Schistosoma mekongi</name>
    <name type="common">Parasitic worm</name>
    <dbReference type="NCBI Taxonomy" id="38744"/>
    <lineage>
        <taxon>Eukaryota</taxon>
        <taxon>Metazoa</taxon>
        <taxon>Spiralia</taxon>
        <taxon>Lophotrochozoa</taxon>
        <taxon>Platyhelminthes</taxon>
        <taxon>Trematoda</taxon>
        <taxon>Digenea</taxon>
        <taxon>Strigeidida</taxon>
        <taxon>Schistosomatoidea</taxon>
        <taxon>Schistosomatidae</taxon>
        <taxon>Schistosoma</taxon>
    </lineage>
</organism>
<dbReference type="PANTHER" id="PTHR13250:SF1">
    <property type="entry name" value="PROGRAMMED CELL DEATH PROTEIN 10"/>
    <property type="match status" value="1"/>
</dbReference>
<proteinExistence type="inferred from homology"/>